<evidence type="ECO:0000313" key="7">
    <source>
        <dbReference type="Proteomes" id="UP000286268"/>
    </source>
</evidence>
<evidence type="ECO:0000256" key="1">
    <source>
        <dbReference type="ARBA" id="ARBA00005417"/>
    </source>
</evidence>
<dbReference type="KEGG" id="cmah:C1I91_04545"/>
<dbReference type="InterPro" id="IPR003593">
    <property type="entry name" value="AAA+_ATPase"/>
</dbReference>
<dbReference type="InterPro" id="IPR027417">
    <property type="entry name" value="P-loop_NTPase"/>
</dbReference>
<dbReference type="PROSITE" id="PS00211">
    <property type="entry name" value="ABC_TRANSPORTER_1"/>
    <property type="match status" value="1"/>
</dbReference>
<dbReference type="EMBL" id="CP025746">
    <property type="protein sequence ID" value="QAA30988.1"/>
    <property type="molecule type" value="Genomic_DNA"/>
</dbReference>
<dbReference type="Pfam" id="PF00005">
    <property type="entry name" value="ABC_tran"/>
    <property type="match status" value="1"/>
</dbReference>
<keyword evidence="7" id="KW-1185">Reference proteome</keyword>
<dbReference type="SUPFAM" id="SSF52540">
    <property type="entry name" value="P-loop containing nucleoside triphosphate hydrolases"/>
    <property type="match status" value="1"/>
</dbReference>
<dbReference type="GO" id="GO:0005524">
    <property type="term" value="F:ATP binding"/>
    <property type="evidence" value="ECO:0007669"/>
    <property type="project" value="UniProtKB-KW"/>
</dbReference>
<dbReference type="OrthoDB" id="9806726at2"/>
<evidence type="ECO:0000256" key="2">
    <source>
        <dbReference type="ARBA" id="ARBA00022448"/>
    </source>
</evidence>
<dbReference type="AlphaFoldDB" id="A0A410DPK8"/>
<dbReference type="Proteomes" id="UP000286268">
    <property type="component" value="Chromosome"/>
</dbReference>
<feature type="domain" description="ABC transporter" evidence="5">
    <location>
        <begin position="5"/>
        <end position="241"/>
    </location>
</feature>
<proteinExistence type="inferred from homology"/>
<evidence type="ECO:0000259" key="5">
    <source>
        <dbReference type="PROSITE" id="PS50893"/>
    </source>
</evidence>
<organism evidence="6 7">
    <name type="scientific">Clostridium manihotivorum</name>
    <dbReference type="NCBI Taxonomy" id="2320868"/>
    <lineage>
        <taxon>Bacteria</taxon>
        <taxon>Bacillati</taxon>
        <taxon>Bacillota</taxon>
        <taxon>Clostridia</taxon>
        <taxon>Eubacteriales</taxon>
        <taxon>Clostridiaceae</taxon>
        <taxon>Clostridium</taxon>
    </lineage>
</organism>
<comment type="similarity">
    <text evidence="1">Belongs to the ABC transporter superfamily.</text>
</comment>
<dbReference type="FunFam" id="3.40.50.300:FF:000134">
    <property type="entry name" value="Iron-enterobactin ABC transporter ATP-binding protein"/>
    <property type="match status" value="1"/>
</dbReference>
<dbReference type="InterPro" id="IPR003439">
    <property type="entry name" value="ABC_transporter-like_ATP-bd"/>
</dbReference>
<evidence type="ECO:0000256" key="3">
    <source>
        <dbReference type="ARBA" id="ARBA00022741"/>
    </source>
</evidence>
<dbReference type="PANTHER" id="PTHR42734">
    <property type="entry name" value="METAL TRANSPORT SYSTEM ATP-BINDING PROTEIN TM_0124-RELATED"/>
    <property type="match status" value="1"/>
</dbReference>
<keyword evidence="3" id="KW-0547">Nucleotide-binding</keyword>
<dbReference type="SMART" id="SM00382">
    <property type="entry name" value="AAA"/>
    <property type="match status" value="1"/>
</dbReference>
<dbReference type="GO" id="GO:0016887">
    <property type="term" value="F:ATP hydrolysis activity"/>
    <property type="evidence" value="ECO:0007669"/>
    <property type="project" value="InterPro"/>
</dbReference>
<dbReference type="RefSeq" id="WP_128211527.1">
    <property type="nucleotide sequence ID" value="NZ_CP025746.1"/>
</dbReference>
<keyword evidence="2" id="KW-0813">Transport</keyword>
<reference evidence="6 7" key="1">
    <citation type="submission" date="2018-01" db="EMBL/GenBank/DDBJ databases">
        <title>Genome Sequencing and Assembly of Anaerobacter polyendosporus strain CT4.</title>
        <authorList>
            <person name="Tachaapaikoon C."/>
            <person name="Sutheeworapong S."/>
            <person name="Jenjaroenpun P."/>
            <person name="Wongsurawat T."/>
            <person name="Nookeaw I."/>
            <person name="Cheawchanlertfa P."/>
            <person name="Kosugi A."/>
            <person name="Cheevadhanarak S."/>
            <person name="Ratanakhanokchai K."/>
        </authorList>
    </citation>
    <scope>NUCLEOTIDE SEQUENCE [LARGE SCALE GENOMIC DNA]</scope>
    <source>
        <strain evidence="6 7">CT4</strain>
    </source>
</reference>
<dbReference type="PROSITE" id="PS50893">
    <property type="entry name" value="ABC_TRANSPORTER_2"/>
    <property type="match status" value="1"/>
</dbReference>
<dbReference type="InterPro" id="IPR050153">
    <property type="entry name" value="Metal_Ion_Import_ABC"/>
</dbReference>
<evidence type="ECO:0000313" key="6">
    <source>
        <dbReference type="EMBL" id="QAA30988.1"/>
    </source>
</evidence>
<dbReference type="InterPro" id="IPR017871">
    <property type="entry name" value="ABC_transporter-like_CS"/>
</dbReference>
<gene>
    <name evidence="6" type="ORF">C1I91_04545</name>
</gene>
<accession>A0A410DPK8</accession>
<keyword evidence="4 6" id="KW-0067">ATP-binding</keyword>
<dbReference type="Gene3D" id="3.40.50.300">
    <property type="entry name" value="P-loop containing nucleotide triphosphate hydrolases"/>
    <property type="match status" value="1"/>
</dbReference>
<dbReference type="PANTHER" id="PTHR42734:SF17">
    <property type="entry name" value="METAL TRANSPORT SYSTEM ATP-BINDING PROTEIN TM_0124-RELATED"/>
    <property type="match status" value="1"/>
</dbReference>
<dbReference type="CDD" id="cd03235">
    <property type="entry name" value="ABC_Metallic_Cations"/>
    <property type="match status" value="1"/>
</dbReference>
<sequence>MNEVVNIKDLSFSYGALPILKNISFKVNKGEFIGIIGANGEGKSTLMKLLTRSLIANTGEIQILGEKLEAFNAWDRVGYLSQKATSFNLSFPATVGEVVGANLYKKIGLFKRANKNHKGMVAEALDKVGMAGYEDRMIGALSGGQQQRVFIARMLVNEPEILLLDEPTVGVDAKSQEIILSLVKKFNRENGITVMIISHDMKAIDEYCNRVLILKDGRLKQRFEYDNIGLEGKEEQSVDYSSDGIVIKTYLRTEKDIC</sequence>
<name>A0A410DPK8_9CLOT</name>
<protein>
    <submittedName>
        <fullName evidence="6">Zinc ABC transporter ATP-binding protein</fullName>
    </submittedName>
</protein>
<evidence type="ECO:0000256" key="4">
    <source>
        <dbReference type="ARBA" id="ARBA00022840"/>
    </source>
</evidence>